<sequence>MSAYVISDVVPQDEEAWNAYVRLAPATIEKYGGRYLARGGPVRTMEGNWSPRLIVLVEFPDRAAVEAWYASPEYAEALAFRSKALSRNLICVDGVGTHGSTRVETLPGTAR</sequence>
<dbReference type="PANTHER" id="PTHR41521">
    <property type="match status" value="1"/>
</dbReference>
<organism evidence="2 3">
    <name type="scientific">Labrys neptuniae</name>
    <dbReference type="NCBI Taxonomy" id="376174"/>
    <lineage>
        <taxon>Bacteria</taxon>
        <taxon>Pseudomonadati</taxon>
        <taxon>Pseudomonadota</taxon>
        <taxon>Alphaproteobacteria</taxon>
        <taxon>Hyphomicrobiales</taxon>
        <taxon>Xanthobacteraceae</taxon>
        <taxon>Labrys</taxon>
    </lineage>
</organism>
<evidence type="ECO:0000259" key="1">
    <source>
        <dbReference type="Pfam" id="PF07045"/>
    </source>
</evidence>
<evidence type="ECO:0000313" key="2">
    <source>
        <dbReference type="EMBL" id="MEW9306266.1"/>
    </source>
</evidence>
<dbReference type="Proteomes" id="UP001555786">
    <property type="component" value="Unassembled WGS sequence"/>
</dbReference>
<dbReference type="InterPro" id="IPR011008">
    <property type="entry name" value="Dimeric_a/b-barrel"/>
</dbReference>
<feature type="domain" description="DUF1330" evidence="1">
    <location>
        <begin position="2"/>
        <end position="95"/>
    </location>
</feature>
<dbReference type="InterPro" id="IPR010753">
    <property type="entry name" value="DUF1330"/>
</dbReference>
<dbReference type="PANTHER" id="PTHR41521:SF4">
    <property type="entry name" value="BLR0684 PROTEIN"/>
    <property type="match status" value="1"/>
</dbReference>
<dbReference type="Gene3D" id="3.30.70.100">
    <property type="match status" value="1"/>
</dbReference>
<dbReference type="SUPFAM" id="SSF54909">
    <property type="entry name" value="Dimeric alpha+beta barrel"/>
    <property type="match status" value="1"/>
</dbReference>
<name>A0ABV3PKU4_9HYPH</name>
<evidence type="ECO:0000313" key="3">
    <source>
        <dbReference type="Proteomes" id="UP001555786"/>
    </source>
</evidence>
<proteinExistence type="predicted"/>
<dbReference type="EMBL" id="JBFNQD010000003">
    <property type="protein sequence ID" value="MEW9306266.1"/>
    <property type="molecule type" value="Genomic_DNA"/>
</dbReference>
<dbReference type="RefSeq" id="WP_311933403.1">
    <property type="nucleotide sequence ID" value="NZ_JAVSCS010000004.1"/>
</dbReference>
<comment type="caution">
    <text evidence="2">The sequence shown here is derived from an EMBL/GenBank/DDBJ whole genome shotgun (WGS) entry which is preliminary data.</text>
</comment>
<protein>
    <submittedName>
        <fullName evidence="2">DUF1330 domain-containing protein</fullName>
    </submittedName>
</protein>
<reference evidence="2 3" key="1">
    <citation type="submission" date="2024-07" db="EMBL/GenBank/DDBJ databases">
        <title>Description of Labrys sedimenti sp. nov., isolated from a diclofenac-degrading enrichment culture.</title>
        <authorList>
            <person name="Tancsics A."/>
            <person name="Csepanyi A."/>
        </authorList>
    </citation>
    <scope>NUCLEOTIDE SEQUENCE [LARGE SCALE GENOMIC DNA]</scope>
    <source>
        <strain evidence="2 3">LMG 23578</strain>
    </source>
</reference>
<dbReference type="Pfam" id="PF07045">
    <property type="entry name" value="DUF1330"/>
    <property type="match status" value="1"/>
</dbReference>
<keyword evidence="3" id="KW-1185">Reference proteome</keyword>
<gene>
    <name evidence="2" type="ORF">ABXS05_12000</name>
</gene>
<accession>A0ABV3PKU4</accession>